<evidence type="ECO:0000313" key="1">
    <source>
        <dbReference type="EMBL" id="GBC98543.1"/>
    </source>
</evidence>
<evidence type="ECO:0000313" key="2">
    <source>
        <dbReference type="Proteomes" id="UP000236173"/>
    </source>
</evidence>
<accession>A0A2H5XBI4</accession>
<comment type="caution">
    <text evidence="1">The sequence shown here is derived from an EMBL/GenBank/DDBJ whole genome shotgun (WGS) entry which is preliminary data.</text>
</comment>
<name>A0A2H5XBI4_9BACT</name>
<dbReference type="AlphaFoldDB" id="A0A2H5XBI4"/>
<dbReference type="EMBL" id="BEHT01000012">
    <property type="protein sequence ID" value="GBC98543.1"/>
    <property type="molecule type" value="Genomic_DNA"/>
</dbReference>
<organism evidence="1 2">
    <name type="scientific">Candidatus Fervidibacter japonicus</name>
    <dbReference type="NCBI Taxonomy" id="2035412"/>
    <lineage>
        <taxon>Bacteria</taxon>
        <taxon>Candidatus Fervidibacterota</taxon>
        <taxon>Candidatus Fervidibacter</taxon>
    </lineage>
</organism>
<dbReference type="Proteomes" id="UP000236173">
    <property type="component" value="Unassembled WGS sequence"/>
</dbReference>
<reference evidence="2" key="1">
    <citation type="submission" date="2017-09" db="EMBL/GenBank/DDBJ databases">
        <title>Metaegenomics of thermophilic ammonia-oxidizing enrichment culture.</title>
        <authorList>
            <person name="Kato S."/>
            <person name="Suzuki K."/>
        </authorList>
    </citation>
    <scope>NUCLEOTIDE SEQUENCE [LARGE SCALE GENOMIC DNA]</scope>
</reference>
<protein>
    <submittedName>
        <fullName evidence="1">Uncharacterized protein</fullName>
    </submittedName>
</protein>
<gene>
    <name evidence="1" type="ORF">HRbin17_01056</name>
</gene>
<proteinExistence type="predicted"/>
<sequence>MTDWRISVWLFFLGVALGFGLGRALNTSLPHAVAQSDESTRLLRSIEQHLRHISRSVENIDRNFDRVRDWDAVRVRVRQ</sequence>